<comment type="caution">
    <text evidence="2">The sequence shown here is derived from an EMBL/GenBank/DDBJ whole genome shotgun (WGS) entry which is preliminary data.</text>
</comment>
<dbReference type="InterPro" id="IPR024079">
    <property type="entry name" value="MetalloPept_cat_dom_sf"/>
</dbReference>
<dbReference type="OrthoDB" id="7032306at2"/>
<dbReference type="RefSeq" id="WP_078742984.1">
    <property type="nucleotide sequence ID" value="NZ_MSDF01000055.1"/>
</dbReference>
<organism evidence="2 3">
    <name type="scientific">Pseudomonas fluorescens</name>
    <dbReference type="NCBI Taxonomy" id="294"/>
    <lineage>
        <taxon>Bacteria</taxon>
        <taxon>Pseudomonadati</taxon>
        <taxon>Pseudomonadota</taxon>
        <taxon>Gammaproteobacteria</taxon>
        <taxon>Pseudomonadales</taxon>
        <taxon>Pseudomonadaceae</taxon>
        <taxon>Pseudomonas</taxon>
    </lineage>
</organism>
<name>A0A1T2XYS0_PSEFL</name>
<evidence type="ECO:0000313" key="3">
    <source>
        <dbReference type="Proteomes" id="UP000190965"/>
    </source>
</evidence>
<accession>A0A1T2XYS0</accession>
<dbReference type="EMBL" id="MSDF01000055">
    <property type="protein sequence ID" value="OPA84995.1"/>
    <property type="molecule type" value="Genomic_DNA"/>
</dbReference>
<dbReference type="Pfam" id="PF20178">
    <property type="entry name" value="ToxA_N"/>
    <property type="match status" value="1"/>
</dbReference>
<gene>
    <name evidence="2" type="ORF">BFW87_28090</name>
</gene>
<sequence length="1706" mass="191007">MTSVSPPYFFKEFHQPVRRKQPTPRERALGLTLKDLDWLDTLYYATDDARQDSVARSFAMVVEQMTLELADKSTLALAGAFLMSPSPDDNKALLYTPYGGIEVFNSRATLLSSITSRLKNNSQRIDLLYFLSINQHKKFTLDTEFSLTTATIPGAVFEAQQKTIEASQQRNVQDMLDALRTTPSLPSMLETLLGIMARSFFPGLDQRDTRVNSFNASSEGHARGVDQWLTSATLSETLLQYYLDQAWPAGQARTFTNPKHITAGFSANARQQDREQWESLVEQTAGILSKLLGSLLKTWWNEDIGHGQSRQALFAQVMSEKFRADLLFKHQGDIVSAEESQHLLAVFLPDQAARTAWRAPLRIEKVSIHAPYQHYVELAATLMISDTHAYLYTQTRGLQVLKDLADLNDTLLSMLKAAGHQDELLNYLSLEERSLYIAMDAVQVSGRAVHGSVFGSMVEDIAAKQLANLEHALGLFRRSGGAVDLEALLDCALDVRAMLDSRLLSMDAAGRWSLHPVSADHGGPSTVQAERAKQQLVTLQAAEAALKVQRDNQPTLRRLALHALNQELNKRLLDIDAADVYANTYATQALQVEDRVPKQSQSMVEHFIARLAKTGSPVGDTPDLGLYSGRHEGTAKRWNALDSRTFNAVIDRALIPFVEHDIRTLPRQFLENHRDQIGYALMNGLRSEAELRVLNKTLSPRHHSILDTVLRSDSMTREKRHGLQGFLPDAYGLTLKVGDTLHPLANCFVLTERGGTDVQRSGHAVLWTPQHGHEPFISVQALRDRLEQRLADADRRIALLQNLPISHRRPHQMFTLGPLQRIDEHLLNNRQQSYLDYQLDSLDRWLAMPLGPHQLQDCLDADMQQMSPSNLGRANAIAQAIIQQHALPVWLGMASPQEQILHAELVEQYRLSAPDERDYLHSVPTLRETVTSRLQTLLKKRFPDEDLNPDDILIPPRVVLDGHTLSLTDFAMRHLPDLQADNLRPYARGATALPSTLDGAAVEQLVRQVDIGKTYRDVLTPLLTSTSEDTRQRQTLFCQQLPWQLLRQAHEEKLEERLSDKAWGFLQQVLDMPDGEARQAWSNTAALVRPLELVATAGASPVKVPGLYLIGPPPPLTGPWVLYAPYSPLRVIKEYVQEKDLLAEINRPGPLQAWIIQQLDDPHQAIYRNLFSPPVTADGTEITLTSSPVMGNILLRLFADNAQQLLKMLACQFDKNGKDQWDGVTSLLHKGIPKALQFLAGKLKFPLVVWRSFKVFEASAQALQDQHFGLGLKKFAQGLATLASLRRELDALLPADSALAPTVTVSTPDITAPLRTRMRHFEDATVALADLQESANNHLYTHSTSNRDFVPVAGKVYPVKKAGERWRVSKGSELGPHVERNAKGQWVLDLTRQEPQFGPALSRPINRLNTRRAIREAINVEAQGMENIRALSPFMAECINDAINVALYYTVTGQRNLALFEQQRDPDSRVGRFLTEMFGILNFNPGQVARIQVRVMEILNGLCDHTLSAHDSQRFVVGTANWASHETFAFVIPNDRERRIFLLDPFFSPGMHIYQPYLNAPFDVNHHARAASLIHELGHLTSLTEDIAYLDSMRPFQDLISQGTADGLRLHTSLSNLRDTALSTLTPATMLFKAQDELTARWEDLGRAGSTHARDKVLKVTGAKTLNDARSVFMSDPDRRLDIILANTDSVTYLITHLGRVLDPGA</sequence>
<dbReference type="InterPro" id="IPR046673">
    <property type="entry name" value="ToxA_N"/>
</dbReference>
<evidence type="ECO:0000313" key="2">
    <source>
        <dbReference type="EMBL" id="OPA84995.1"/>
    </source>
</evidence>
<proteinExistence type="predicted"/>
<dbReference type="Gene3D" id="3.40.390.10">
    <property type="entry name" value="Collagenase (Catalytic Domain)"/>
    <property type="match status" value="1"/>
</dbReference>
<feature type="domain" description="Dermonecrotic toxin N-terminal" evidence="1">
    <location>
        <begin position="922"/>
        <end position="1143"/>
    </location>
</feature>
<reference evidence="2 3" key="1">
    <citation type="submission" date="2016-12" db="EMBL/GenBank/DDBJ databases">
        <title>Draft genome sequences of seven strains of Pseudomonas fluorescens that produce 4-formylaminooxyvinylglycine.</title>
        <authorList>
            <person name="Okrent R.A."/>
            <person name="Manning V.A."/>
            <person name="Trippe K.M."/>
        </authorList>
    </citation>
    <scope>NUCLEOTIDE SEQUENCE [LARGE SCALE GENOMIC DNA]</scope>
    <source>
        <strain evidence="2 3">P5A</strain>
    </source>
</reference>
<dbReference type="Proteomes" id="UP000190965">
    <property type="component" value="Unassembled WGS sequence"/>
</dbReference>
<evidence type="ECO:0000259" key="1">
    <source>
        <dbReference type="Pfam" id="PF20178"/>
    </source>
</evidence>
<protein>
    <recommendedName>
        <fullName evidence="1">Dermonecrotic toxin N-terminal domain-containing protein</fullName>
    </recommendedName>
</protein>
<dbReference type="GO" id="GO:0008237">
    <property type="term" value="F:metallopeptidase activity"/>
    <property type="evidence" value="ECO:0007669"/>
    <property type="project" value="InterPro"/>
</dbReference>